<proteinExistence type="predicted"/>
<dbReference type="RefSeq" id="WP_182124452.1">
    <property type="nucleotide sequence ID" value="NZ_JACGLS010000002.1"/>
</dbReference>
<evidence type="ECO:0000256" key="1">
    <source>
        <dbReference type="SAM" id="Phobius"/>
    </source>
</evidence>
<keyword evidence="1" id="KW-0812">Transmembrane</keyword>
<evidence type="ECO:0000313" key="2">
    <source>
        <dbReference type="EMBL" id="MBA6155940.1"/>
    </source>
</evidence>
<reference evidence="2 3" key="1">
    <citation type="submission" date="2020-07" db="EMBL/GenBank/DDBJ databases">
        <title>Bacterium isolated from marine sediment.</title>
        <authorList>
            <person name="Shang D."/>
            <person name="Du Z.-J."/>
        </authorList>
    </citation>
    <scope>NUCLEOTIDE SEQUENCE [LARGE SCALE GENOMIC DNA]</scope>
    <source>
        <strain evidence="2 3">S7007</strain>
    </source>
</reference>
<dbReference type="EMBL" id="JACGLS010000002">
    <property type="protein sequence ID" value="MBA6155940.1"/>
    <property type="molecule type" value="Genomic_DNA"/>
</dbReference>
<feature type="transmembrane region" description="Helical" evidence="1">
    <location>
        <begin position="71"/>
        <end position="93"/>
    </location>
</feature>
<sequence>MRKFHLLTSAMLIIIVALLYGGNPNRVLPLVFDFKVESLELKNIFRAIMGLYLGFAFFWALGAANNTYWKAATLSNIIFMGGLALGRLLSFVLDGISYQYVPGVILEVIFMILGIYNLKKTEVG</sequence>
<dbReference type="AlphaFoldDB" id="A0A839ANK0"/>
<gene>
    <name evidence="2" type="ORF">H3Z83_05330</name>
</gene>
<name>A0A839ANK0_9FLAO</name>
<feature type="transmembrane region" description="Helical" evidence="1">
    <location>
        <begin position="99"/>
        <end position="118"/>
    </location>
</feature>
<keyword evidence="1" id="KW-0472">Membrane</keyword>
<keyword evidence="3" id="KW-1185">Reference proteome</keyword>
<dbReference type="InterPro" id="IPR025597">
    <property type="entry name" value="DUF4345"/>
</dbReference>
<protein>
    <submittedName>
        <fullName evidence="2">DUF4345 domain-containing protein</fullName>
    </submittedName>
</protein>
<organism evidence="2 3">
    <name type="scientific">Tenacibaculum pelagium</name>
    <dbReference type="NCBI Taxonomy" id="2759527"/>
    <lineage>
        <taxon>Bacteria</taxon>
        <taxon>Pseudomonadati</taxon>
        <taxon>Bacteroidota</taxon>
        <taxon>Flavobacteriia</taxon>
        <taxon>Flavobacteriales</taxon>
        <taxon>Flavobacteriaceae</taxon>
        <taxon>Tenacibaculum</taxon>
    </lineage>
</organism>
<comment type="caution">
    <text evidence="2">The sequence shown here is derived from an EMBL/GenBank/DDBJ whole genome shotgun (WGS) entry which is preliminary data.</text>
</comment>
<dbReference type="Pfam" id="PF14248">
    <property type="entry name" value="DUF4345"/>
    <property type="match status" value="1"/>
</dbReference>
<dbReference type="Proteomes" id="UP000563906">
    <property type="component" value="Unassembled WGS sequence"/>
</dbReference>
<feature type="transmembrane region" description="Helical" evidence="1">
    <location>
        <begin position="45"/>
        <end position="64"/>
    </location>
</feature>
<accession>A0A839ANK0</accession>
<evidence type="ECO:0000313" key="3">
    <source>
        <dbReference type="Proteomes" id="UP000563906"/>
    </source>
</evidence>
<keyword evidence="1" id="KW-1133">Transmembrane helix</keyword>